<comment type="caution">
    <text evidence="5">The sequence shown here is derived from an EMBL/GenBank/DDBJ whole genome shotgun (WGS) entry which is preliminary data.</text>
</comment>
<reference evidence="6" key="1">
    <citation type="journal article" date="2019" name="Int. J. Syst. Evol. Microbiol.">
        <title>The Global Catalogue of Microorganisms (GCM) 10K type strain sequencing project: providing services to taxonomists for standard genome sequencing and annotation.</title>
        <authorList>
            <consortium name="The Broad Institute Genomics Platform"/>
            <consortium name="The Broad Institute Genome Sequencing Center for Infectious Disease"/>
            <person name="Wu L."/>
            <person name="Ma J."/>
        </authorList>
    </citation>
    <scope>NUCLEOTIDE SEQUENCE [LARGE SCALE GENOMIC DNA]</scope>
    <source>
        <strain evidence="6">JCM 16904</strain>
    </source>
</reference>
<dbReference type="PANTHER" id="PTHR30055">
    <property type="entry name" value="HTH-TYPE TRANSCRIPTIONAL REGULATOR RUTR"/>
    <property type="match status" value="1"/>
</dbReference>
<keyword evidence="1" id="KW-0805">Transcription regulation</keyword>
<gene>
    <name evidence="5" type="ORF">GCM10022224_075260</name>
</gene>
<dbReference type="InterPro" id="IPR036271">
    <property type="entry name" value="Tet_transcr_reg_TetR-rel_C_sf"/>
</dbReference>
<sequence>MEAAALEFAGRGYAGTTLQGISAIANTTIGALTFHFSVKSALADAVCEHGCDVTRETVLRAELRGLPPLETVGGITRALAQLLEGTHVVRAAARLSRERPGLHPEWYDSWMPAVRRLLAQARREGSLRADQDTETIAVLVGCLAAGLEATATPLCAPPATRSWEAHSQVDEVWRVVNAGIEPPPAATDVSGEAG</sequence>
<dbReference type="InterPro" id="IPR050109">
    <property type="entry name" value="HTH-type_TetR-like_transc_reg"/>
</dbReference>
<dbReference type="EMBL" id="BAAAZP010000152">
    <property type="protein sequence ID" value="GAA3698234.1"/>
    <property type="molecule type" value="Genomic_DNA"/>
</dbReference>
<name>A0ABP7D1M2_9ACTN</name>
<evidence type="ECO:0000313" key="6">
    <source>
        <dbReference type="Proteomes" id="UP001500902"/>
    </source>
</evidence>
<evidence type="ECO:0000256" key="2">
    <source>
        <dbReference type="ARBA" id="ARBA00023125"/>
    </source>
</evidence>
<evidence type="ECO:0000259" key="4">
    <source>
        <dbReference type="Pfam" id="PF00440"/>
    </source>
</evidence>
<organism evidence="5 6">
    <name type="scientific">Nonomuraea antimicrobica</name>
    <dbReference type="NCBI Taxonomy" id="561173"/>
    <lineage>
        <taxon>Bacteria</taxon>
        <taxon>Bacillati</taxon>
        <taxon>Actinomycetota</taxon>
        <taxon>Actinomycetes</taxon>
        <taxon>Streptosporangiales</taxon>
        <taxon>Streptosporangiaceae</taxon>
        <taxon>Nonomuraea</taxon>
    </lineage>
</organism>
<dbReference type="SUPFAM" id="SSF48498">
    <property type="entry name" value="Tetracyclin repressor-like, C-terminal domain"/>
    <property type="match status" value="1"/>
</dbReference>
<dbReference type="Gene3D" id="1.10.357.10">
    <property type="entry name" value="Tetracycline Repressor, domain 2"/>
    <property type="match status" value="1"/>
</dbReference>
<dbReference type="SUPFAM" id="SSF46689">
    <property type="entry name" value="Homeodomain-like"/>
    <property type="match status" value="1"/>
</dbReference>
<dbReference type="Pfam" id="PF00440">
    <property type="entry name" value="TetR_N"/>
    <property type="match status" value="1"/>
</dbReference>
<feature type="domain" description="HTH tetR-type" evidence="4">
    <location>
        <begin position="2"/>
        <end position="46"/>
    </location>
</feature>
<dbReference type="PANTHER" id="PTHR30055:SF234">
    <property type="entry name" value="HTH-TYPE TRANSCRIPTIONAL REGULATOR BETI"/>
    <property type="match status" value="1"/>
</dbReference>
<dbReference type="Proteomes" id="UP001500902">
    <property type="component" value="Unassembled WGS sequence"/>
</dbReference>
<keyword evidence="6" id="KW-1185">Reference proteome</keyword>
<proteinExistence type="predicted"/>
<keyword evidence="3" id="KW-0804">Transcription</keyword>
<accession>A0ABP7D1M2</accession>
<dbReference type="InterPro" id="IPR009057">
    <property type="entry name" value="Homeodomain-like_sf"/>
</dbReference>
<evidence type="ECO:0000256" key="3">
    <source>
        <dbReference type="ARBA" id="ARBA00023163"/>
    </source>
</evidence>
<dbReference type="InterPro" id="IPR001647">
    <property type="entry name" value="HTH_TetR"/>
</dbReference>
<evidence type="ECO:0000313" key="5">
    <source>
        <dbReference type="EMBL" id="GAA3698234.1"/>
    </source>
</evidence>
<keyword evidence="2" id="KW-0238">DNA-binding</keyword>
<evidence type="ECO:0000256" key="1">
    <source>
        <dbReference type="ARBA" id="ARBA00023015"/>
    </source>
</evidence>
<protein>
    <recommendedName>
        <fullName evidence="4">HTH tetR-type domain-containing protein</fullName>
    </recommendedName>
</protein>